<dbReference type="EMBL" id="CAJVCH010133122">
    <property type="protein sequence ID" value="CAG7726272.1"/>
    <property type="molecule type" value="Genomic_DNA"/>
</dbReference>
<comment type="caution">
    <text evidence="1">The sequence shown here is derived from an EMBL/GenBank/DDBJ whole genome shotgun (WGS) entry which is preliminary data.</text>
</comment>
<dbReference type="Proteomes" id="UP000708208">
    <property type="component" value="Unassembled WGS sequence"/>
</dbReference>
<evidence type="ECO:0000313" key="2">
    <source>
        <dbReference type="Proteomes" id="UP000708208"/>
    </source>
</evidence>
<gene>
    <name evidence="1" type="ORF">AFUS01_LOCUS15191</name>
</gene>
<feature type="non-terminal residue" evidence="1">
    <location>
        <position position="1"/>
    </location>
</feature>
<dbReference type="AlphaFoldDB" id="A0A8J2P5B7"/>
<proteinExistence type="predicted"/>
<organism evidence="1 2">
    <name type="scientific">Allacma fusca</name>
    <dbReference type="NCBI Taxonomy" id="39272"/>
    <lineage>
        <taxon>Eukaryota</taxon>
        <taxon>Metazoa</taxon>
        <taxon>Ecdysozoa</taxon>
        <taxon>Arthropoda</taxon>
        <taxon>Hexapoda</taxon>
        <taxon>Collembola</taxon>
        <taxon>Symphypleona</taxon>
        <taxon>Sminthuridae</taxon>
        <taxon>Allacma</taxon>
    </lineage>
</organism>
<name>A0A8J2P5B7_9HEXA</name>
<protein>
    <submittedName>
        <fullName evidence="1">Uncharacterized protein</fullName>
    </submittedName>
</protein>
<accession>A0A8J2P5B7</accession>
<evidence type="ECO:0000313" key="1">
    <source>
        <dbReference type="EMBL" id="CAG7726272.1"/>
    </source>
</evidence>
<keyword evidence="2" id="KW-1185">Reference proteome</keyword>
<reference evidence="1" key="1">
    <citation type="submission" date="2021-06" db="EMBL/GenBank/DDBJ databases">
        <authorList>
            <person name="Hodson N. C."/>
            <person name="Mongue J. A."/>
            <person name="Jaron S. K."/>
        </authorList>
    </citation>
    <scope>NUCLEOTIDE SEQUENCE</scope>
</reference>
<sequence length="34" mass="3854">KFLFLSLKCLVVLPTTCFTPSFINHLLATLKSQE</sequence>